<keyword evidence="1" id="KW-0175">Coiled coil</keyword>
<comment type="caution">
    <text evidence="6">The sequence shown here is derived from an EMBL/GenBank/DDBJ whole genome shotgun (WGS) entry which is preliminary data.</text>
</comment>
<keyword evidence="7" id="KW-1185">Reference proteome</keyword>
<evidence type="ECO:0000259" key="4">
    <source>
        <dbReference type="Pfam" id="PF20416"/>
    </source>
</evidence>
<feature type="coiled-coil region" evidence="1">
    <location>
        <begin position="151"/>
        <end position="181"/>
    </location>
</feature>
<feature type="domain" description="U3 small nucleolar RNA-associated protein 20 C-terminal" evidence="5">
    <location>
        <begin position="1651"/>
        <end position="1993"/>
    </location>
</feature>
<feature type="compositionally biased region" description="Basic and acidic residues" evidence="2">
    <location>
        <begin position="975"/>
        <end position="992"/>
    </location>
</feature>
<dbReference type="SUPFAM" id="SSF48371">
    <property type="entry name" value="ARM repeat"/>
    <property type="match status" value="2"/>
</dbReference>
<dbReference type="InterPro" id="IPR057525">
    <property type="entry name" value="UTP20_C"/>
</dbReference>
<evidence type="ECO:0000256" key="1">
    <source>
        <dbReference type="SAM" id="Coils"/>
    </source>
</evidence>
<organism evidence="6 7">
    <name type="scientific">Cryptolaemus montrouzieri</name>
    <dbReference type="NCBI Taxonomy" id="559131"/>
    <lineage>
        <taxon>Eukaryota</taxon>
        <taxon>Metazoa</taxon>
        <taxon>Ecdysozoa</taxon>
        <taxon>Arthropoda</taxon>
        <taxon>Hexapoda</taxon>
        <taxon>Insecta</taxon>
        <taxon>Pterygota</taxon>
        <taxon>Neoptera</taxon>
        <taxon>Endopterygota</taxon>
        <taxon>Coleoptera</taxon>
        <taxon>Polyphaga</taxon>
        <taxon>Cucujiformia</taxon>
        <taxon>Coccinelloidea</taxon>
        <taxon>Coccinellidae</taxon>
        <taxon>Scymninae</taxon>
        <taxon>Scymnini</taxon>
        <taxon>Cryptolaemus</taxon>
    </lineage>
</organism>
<evidence type="ECO:0000313" key="7">
    <source>
        <dbReference type="Proteomes" id="UP001516400"/>
    </source>
</evidence>
<name>A0ABD2P3F3_9CUCU</name>
<dbReference type="InterPro" id="IPR011989">
    <property type="entry name" value="ARM-like"/>
</dbReference>
<evidence type="ECO:0000313" key="6">
    <source>
        <dbReference type="EMBL" id="KAL3285278.1"/>
    </source>
</evidence>
<feature type="domain" description="U3 small nucleolar RNA-associated protein 20" evidence="4">
    <location>
        <begin position="1077"/>
        <end position="1294"/>
    </location>
</feature>
<evidence type="ECO:0008006" key="8">
    <source>
        <dbReference type="Google" id="ProtNLM"/>
    </source>
</evidence>
<sequence>MVMCNQTEFKKVPLRYICGVLYMNFQLLWEPSLKIIETHAHGLDTLTFWSVYGELLRRADSLIETTDELIVDTLECEYKKLVEFYEDWQKFESKPDFVNHRILLWRGLTSFPDVAEKKTRDTSELLLRFYQKEFTKYNPELATTWSIKQNDSEVLEETLDLEEEKESLEEESKNKRKSISKNSSKLNAKTKVKTFLQYLSVFSKIKSPKSMYREPELYSLYFELLQHKSSEIQKIALDCLLTYKQKFLVPYKENLYNLIDDKNFKNELATFNVDREGSTVLEEYRDDLMPVVLRIVYSKMNAKIGLRTGGKSSGQHRRILVIRFLGGCHEKEKLIFIKMIFKYFEKYIEEDLDKVVRNVDLEKFIPPKRLQSSINMLNVILEQFGDSLANELLTQFLKYIHLIGAFVKGAFQQMSNVHVGYQASLKILRTSSIKLVHLFFEKFQQYLWDTKQINDTFDIFVWPYLSKLNIEGIHSPTALLKLIILWGTEPRYFSLLVKQSGDEKLLILPQVMALLLNPKTHYSVTNIILEMVEKLLTLQPDEEDSKVPVEGVLPIDQNILNRLKVNDKLNYGSCILLPHIPSVLLKIQKSLERKSKNLNRRELFILSRISELVWESDISEQTLELLLPVVLKKCSGCLDEDVVNQFLTSVKNLLQNVVEPKKFIRHLLPLFGEVTSSSGRKILLSIIDLMIVDTNLTSLRDITSELNAFDSKWIDQPDFQRRHDCFKSIHNLIEENKIEIDLGILLIFNCYHFLNGEKDLSLKENASFLLKTLCPYLLMKYKASKKDNDYLLDTMFNLIRKGMKSRKDDLRNECISLLGSLARKCPENHFILRDLNVFTNDVDVEVDIFENLVHLQVHRHARALGKFCQILREQSVMPNAQTMTRFVLPLASSYLCNEKYAGKNSVIDSAIDTIGIICRVLPWHQYEGVLKFYLSKLRGKVTYQKQLVRLIVAILDAFHFDLNKANKLEVKVDLKSDENKDEENKDDVKSLGDDADEDINEALESIAEKVEENEDEEESDENVVRICEKTTVLCKSTATRVIYTIQTVLLPQLYKSLAEMTQRDTSHKINRKLTSYEQEEEDLIKVPLSLAVVKLLQRLPQEILEINLPGIFMKTCTFLKSHLESVRKVARETLQKMMLGLGPVYLGLLLGEMSALLQRGFQAHVLIYTVHGVLNCLKEHYKPNDIDKVLLTVLKLCNTDLFGILSEEKEIAKIKVKTSEAKSSKSLDTYQILSQFITEKCLMDLLQPLKKILETARSYKTVYKTQECLRCIAAGLVDNKFVSTESLLKFAYGTASEKIPQLVLGKNKPELTEKERNLLHRSKPDCYIIPKAPVGRSGVRINDVKSCDKANAHILVEFGLKLCFILLKRDRLKDGDYRPFLDPFVVLFTKCLNSKHVKLSTVTLQCLNWFFKYELPSMKEHIKDIAADMFLILHKYAASGLSKGDNFDLVVAAFKAMSILLRDVKYHTIEKDQLKVLLLYVEQDMYDYDRQAVAFNLLKTILSRKLIIPEIHEIMGKVAELSITSELEHVRNQARGVFHQFLMDYPLGKKLETHVSFYLHQASFEMQYGRESALEMIQTLINSFPMKILILHSGTILITLGARLVNEEVPELRKIVATCLTTMLNRLPKADRQPLFEIVTLWFSDKNISHRRLAAQLCGIFVAVEKAYFENRFPQILPIILRQFGLNENPGQFVKIKKDEEEVDNEEKTRIRDHHYFQVLQLLLKLCGQCPGFLKQKKTVNNLAFYCQSLLNYPHDWVRLAACQFLGFVLASTDIEHLSCLLLEDKQDDSGYLTNDPNNCIKSLALDLCDQLQPGNLKSDLAEQVIKNLVFIARVLEKVPIQGEESKKVNLLWLSKRIRKIVYSEIIENSSNIVIRTEVFKWIAGVCTALKTETVLSILHHLMSPLVREMLTTEESNAPLRQLSKEVGNIIKKKVGLEKYTETLSKLQQTLSVRRAERKRSRNQLAVVDPELYAKKKIKRNEKKKDVKKRKIAELKGVKKVFKKRKIADLEDNSEVM</sequence>
<dbReference type="Gene3D" id="1.25.10.10">
    <property type="entry name" value="Leucine-rich Repeat Variant"/>
    <property type="match status" value="2"/>
</dbReference>
<feature type="region of interest" description="Disordered" evidence="2">
    <location>
        <begin position="975"/>
        <end position="994"/>
    </location>
</feature>
<dbReference type="Pfam" id="PF07539">
    <property type="entry name" value="UTP20_N"/>
    <property type="match status" value="1"/>
</dbReference>
<evidence type="ECO:0000256" key="2">
    <source>
        <dbReference type="SAM" id="MobiDB-lite"/>
    </source>
</evidence>
<dbReference type="Pfam" id="PF23099">
    <property type="entry name" value="UTP20_C"/>
    <property type="match status" value="1"/>
</dbReference>
<dbReference type="InterPro" id="IPR052575">
    <property type="entry name" value="SSU_processome_comp_20"/>
</dbReference>
<dbReference type="Proteomes" id="UP001516400">
    <property type="component" value="Unassembled WGS sequence"/>
</dbReference>
<dbReference type="InterPro" id="IPR016024">
    <property type="entry name" value="ARM-type_fold"/>
</dbReference>
<dbReference type="EMBL" id="JABFTP020000165">
    <property type="protein sequence ID" value="KAL3285278.1"/>
    <property type="molecule type" value="Genomic_DNA"/>
</dbReference>
<accession>A0ABD2P3F3</accession>
<protein>
    <recommendedName>
        <fullName evidence="8">Small subunit processome component 20 homolog</fullName>
    </recommendedName>
</protein>
<proteinExistence type="predicted"/>
<reference evidence="6 7" key="1">
    <citation type="journal article" date="2021" name="BMC Biol.">
        <title>Horizontally acquired antibacterial genes associated with adaptive radiation of ladybird beetles.</title>
        <authorList>
            <person name="Li H.S."/>
            <person name="Tang X.F."/>
            <person name="Huang Y.H."/>
            <person name="Xu Z.Y."/>
            <person name="Chen M.L."/>
            <person name="Du X.Y."/>
            <person name="Qiu B.Y."/>
            <person name="Chen P.T."/>
            <person name="Zhang W."/>
            <person name="Slipinski A."/>
            <person name="Escalona H.E."/>
            <person name="Waterhouse R.M."/>
            <person name="Zwick A."/>
            <person name="Pang H."/>
        </authorList>
    </citation>
    <scope>NUCLEOTIDE SEQUENCE [LARGE SCALE GENOMIC DNA]</scope>
    <source>
        <strain evidence="6">SYSU2018</strain>
    </source>
</reference>
<dbReference type="Pfam" id="PF20416">
    <property type="entry name" value="UTP20"/>
    <property type="match status" value="1"/>
</dbReference>
<gene>
    <name evidence="6" type="ORF">HHI36_019388</name>
</gene>
<evidence type="ECO:0000259" key="5">
    <source>
        <dbReference type="Pfam" id="PF23099"/>
    </source>
</evidence>
<dbReference type="InterPro" id="IPR046523">
    <property type="entry name" value="UTP20_dom"/>
</dbReference>
<dbReference type="PANTHER" id="PTHR17695:SF11">
    <property type="entry name" value="SMALL SUBUNIT PROCESSOME COMPONENT 20 HOMOLOG"/>
    <property type="match status" value="1"/>
</dbReference>
<evidence type="ECO:0000259" key="3">
    <source>
        <dbReference type="Pfam" id="PF07539"/>
    </source>
</evidence>
<dbReference type="PANTHER" id="PTHR17695">
    <property type="entry name" value="SMALL SUBUNIT PROCESSOME COMPONENT 20 HOMOLOG"/>
    <property type="match status" value="1"/>
</dbReference>
<feature type="domain" description="U3 small nucleolar RNA-associated protein 20 N-terminal" evidence="3">
    <location>
        <begin position="192"/>
        <end position="806"/>
    </location>
</feature>
<dbReference type="InterPro" id="IPR011430">
    <property type="entry name" value="UTP20_N"/>
</dbReference>